<proteinExistence type="predicted"/>
<feature type="chain" id="PRO_5030766900" evidence="1">
    <location>
        <begin position="26"/>
        <end position="165"/>
    </location>
</feature>
<organism evidence="2">
    <name type="scientific">Alexandrium catenella</name>
    <name type="common">Red tide dinoflagellate</name>
    <name type="synonym">Gonyaulax catenella</name>
    <dbReference type="NCBI Taxonomy" id="2925"/>
    <lineage>
        <taxon>Eukaryota</taxon>
        <taxon>Sar</taxon>
        <taxon>Alveolata</taxon>
        <taxon>Dinophyceae</taxon>
        <taxon>Gonyaulacales</taxon>
        <taxon>Pyrocystaceae</taxon>
        <taxon>Alexandrium</taxon>
    </lineage>
</organism>
<dbReference type="EMBL" id="HBGE01050083">
    <property type="protein sequence ID" value="CAD9147841.1"/>
    <property type="molecule type" value="Transcribed_RNA"/>
</dbReference>
<keyword evidence="1" id="KW-0732">Signal</keyword>
<accession>A0A7S1W418</accession>
<evidence type="ECO:0000256" key="1">
    <source>
        <dbReference type="SAM" id="SignalP"/>
    </source>
</evidence>
<gene>
    <name evidence="2" type="ORF">ACAT0790_LOCUS30265</name>
</gene>
<protein>
    <submittedName>
        <fullName evidence="2">Uncharacterized protein</fullName>
    </submittedName>
</protein>
<dbReference type="AlphaFoldDB" id="A0A7S1W418"/>
<evidence type="ECO:0000313" key="2">
    <source>
        <dbReference type="EMBL" id="CAD9147841.1"/>
    </source>
</evidence>
<feature type="signal peptide" evidence="1">
    <location>
        <begin position="1"/>
        <end position="25"/>
    </location>
</feature>
<name>A0A7S1W418_ALECA</name>
<reference evidence="2" key="1">
    <citation type="submission" date="2021-01" db="EMBL/GenBank/DDBJ databases">
        <authorList>
            <person name="Corre E."/>
            <person name="Pelletier E."/>
            <person name="Niang G."/>
            <person name="Scheremetjew M."/>
            <person name="Finn R."/>
            <person name="Kale V."/>
            <person name="Holt S."/>
            <person name="Cochrane G."/>
            <person name="Meng A."/>
            <person name="Brown T."/>
            <person name="Cohen L."/>
        </authorList>
    </citation>
    <scope>NUCLEOTIDE SEQUENCE</scope>
    <source>
        <strain evidence="2">OF101</strain>
    </source>
</reference>
<sequence>MPVRVAALETLAFALSLCSLPPASGHRMLRHPDHQQLGDGANEVVAAIVQARRLCAVQGSEANSTATRHLPLKPDSLAEWKDEAQGCLTWCASLGDTCFRGCLDDCSQALGPPPCAGFAMQKSCFDGCNSLVPAFDCLQNVTANNTHTCHLHFGAALNLTGCPFR</sequence>